<sequence>MVKNNNKNIGVRSSTPARSYYSLCGVRAVLITRRNSPQDLILRRLRRYLLYCKLRSLIPPNLQLRTEGGLGGANGVEVEHHETQLGDSSDEENCSIEMGLDDSGKSHGNNQKENHNKKGTEEDDDQELQPFVPSIKFTRFDSSLLISTVVLKDIALTSVLFHILEEEKLAIVSENQYRTETKVSHTVLVRVKPDYDVDELEKKLCRWAGKPI</sequence>
<name>A0A1U8AHX5_NELNU</name>
<proteinExistence type="predicted"/>
<evidence type="ECO:0000256" key="1">
    <source>
        <dbReference type="SAM" id="MobiDB-lite"/>
    </source>
</evidence>
<dbReference type="KEGG" id="nnu:104604568"/>
<organism evidence="2 3">
    <name type="scientific">Nelumbo nucifera</name>
    <name type="common">Sacred lotus</name>
    <dbReference type="NCBI Taxonomy" id="4432"/>
    <lineage>
        <taxon>Eukaryota</taxon>
        <taxon>Viridiplantae</taxon>
        <taxon>Streptophyta</taxon>
        <taxon>Embryophyta</taxon>
        <taxon>Tracheophyta</taxon>
        <taxon>Spermatophyta</taxon>
        <taxon>Magnoliopsida</taxon>
        <taxon>Proteales</taxon>
        <taxon>Nelumbonaceae</taxon>
        <taxon>Nelumbo</taxon>
    </lineage>
</organism>
<protein>
    <submittedName>
        <fullName evidence="3">Uncharacterized protein LOC104604568</fullName>
    </submittedName>
</protein>
<accession>A0A1U8AHX5</accession>
<feature type="compositionally biased region" description="Basic and acidic residues" evidence="1">
    <location>
        <begin position="102"/>
        <end position="120"/>
    </location>
</feature>
<evidence type="ECO:0000313" key="2">
    <source>
        <dbReference type="Proteomes" id="UP000189703"/>
    </source>
</evidence>
<dbReference type="OMA" id="SENQYRT"/>
<gene>
    <name evidence="3" type="primary">LOC104604568</name>
</gene>
<keyword evidence="2" id="KW-1185">Reference proteome</keyword>
<dbReference type="AlphaFoldDB" id="A0A1U8AHX5"/>
<dbReference type="OrthoDB" id="1918961at2759"/>
<dbReference type="RefSeq" id="XP_010267270.1">
    <property type="nucleotide sequence ID" value="XM_010268968.2"/>
</dbReference>
<feature type="region of interest" description="Disordered" evidence="1">
    <location>
        <begin position="82"/>
        <end position="126"/>
    </location>
</feature>
<reference evidence="3" key="1">
    <citation type="submission" date="2025-08" db="UniProtKB">
        <authorList>
            <consortium name="RefSeq"/>
        </authorList>
    </citation>
    <scope>IDENTIFICATION</scope>
</reference>
<dbReference type="Proteomes" id="UP000189703">
    <property type="component" value="Unplaced"/>
</dbReference>
<evidence type="ECO:0000313" key="3">
    <source>
        <dbReference type="RefSeq" id="XP_010267270.1"/>
    </source>
</evidence>
<dbReference type="GeneID" id="104604568"/>